<comment type="caution">
    <text evidence="4">The sequence shown here is derived from an EMBL/GenBank/DDBJ whole genome shotgun (WGS) entry which is preliminary data.</text>
</comment>
<gene>
    <name evidence="4" type="ORF">ACFSXZ_18955</name>
</gene>
<evidence type="ECO:0000313" key="5">
    <source>
        <dbReference type="Proteomes" id="UP001597417"/>
    </source>
</evidence>
<evidence type="ECO:0000259" key="3">
    <source>
        <dbReference type="Pfam" id="PF18915"/>
    </source>
</evidence>
<feature type="transmembrane region" description="Helical" evidence="2">
    <location>
        <begin position="50"/>
        <end position="67"/>
    </location>
</feature>
<feature type="domain" description="DUF5667" evidence="3">
    <location>
        <begin position="71"/>
        <end position="117"/>
    </location>
</feature>
<dbReference type="Pfam" id="PF18915">
    <property type="entry name" value="DUF5667"/>
    <property type="match status" value="1"/>
</dbReference>
<organism evidence="4 5">
    <name type="scientific">Amycolatopsis pigmentata</name>
    <dbReference type="NCBI Taxonomy" id="450801"/>
    <lineage>
        <taxon>Bacteria</taxon>
        <taxon>Bacillati</taxon>
        <taxon>Actinomycetota</taxon>
        <taxon>Actinomycetes</taxon>
        <taxon>Pseudonocardiales</taxon>
        <taxon>Pseudonocardiaceae</taxon>
        <taxon>Amycolatopsis</taxon>
    </lineage>
</organism>
<keyword evidence="5" id="KW-1185">Reference proteome</keyword>
<evidence type="ECO:0000313" key="4">
    <source>
        <dbReference type="EMBL" id="MFD2418406.1"/>
    </source>
</evidence>
<proteinExistence type="predicted"/>
<keyword evidence="2" id="KW-0472">Membrane</keyword>
<keyword evidence="2" id="KW-0812">Transmembrane</keyword>
<feature type="compositionally biased region" description="Basic and acidic residues" evidence="1">
    <location>
        <begin position="228"/>
        <end position="241"/>
    </location>
</feature>
<dbReference type="RefSeq" id="WP_378266343.1">
    <property type="nucleotide sequence ID" value="NZ_JBHUKR010000007.1"/>
</dbReference>
<dbReference type="InterPro" id="IPR043725">
    <property type="entry name" value="DUF5667"/>
</dbReference>
<dbReference type="Proteomes" id="UP001597417">
    <property type="component" value="Unassembled WGS sequence"/>
</dbReference>
<reference evidence="5" key="1">
    <citation type="journal article" date="2019" name="Int. J. Syst. Evol. Microbiol.">
        <title>The Global Catalogue of Microorganisms (GCM) 10K type strain sequencing project: providing services to taxonomists for standard genome sequencing and annotation.</title>
        <authorList>
            <consortium name="The Broad Institute Genomics Platform"/>
            <consortium name="The Broad Institute Genome Sequencing Center for Infectious Disease"/>
            <person name="Wu L."/>
            <person name="Ma J."/>
        </authorList>
    </citation>
    <scope>NUCLEOTIDE SEQUENCE [LARGE SCALE GENOMIC DNA]</scope>
    <source>
        <strain evidence="5">CGMCC 4.7645</strain>
    </source>
</reference>
<protein>
    <submittedName>
        <fullName evidence="4">DUF5667 domain-containing protein</fullName>
    </submittedName>
</protein>
<sequence length="312" mass="32085">MSGWSARELEIISRLRELGATTPDAVTRKRIRRRLEGAVPGRKRRMTANLLAAAAAVVALAGLGMVLSHDSLPGDTLYPVKRAAESAELGLTFGDNAKATRHLKFAATRLDELVALHSGNPDLVRAFRREATAGAAGLTVLGVQGTGSQLGDLSAWVHEQSAKAAPFAEVTSLLDRIDTRVRALSGRLGCYRITTGEADELGAVPAGDGCQVPALPGQVPTAPSRSPGSREPDSRDFDATRSSESALTPVAVPLATPPVPPAGSTTTPLVVLPPILAPTTGPAPPTVSPPPLVPSLPPLLPGLPGLPGVGLG</sequence>
<evidence type="ECO:0000256" key="1">
    <source>
        <dbReference type="SAM" id="MobiDB-lite"/>
    </source>
</evidence>
<dbReference type="EMBL" id="JBHUKR010000007">
    <property type="protein sequence ID" value="MFD2418406.1"/>
    <property type="molecule type" value="Genomic_DNA"/>
</dbReference>
<feature type="region of interest" description="Disordered" evidence="1">
    <location>
        <begin position="209"/>
        <end position="254"/>
    </location>
</feature>
<accession>A0ABW5FWX2</accession>
<keyword evidence="2" id="KW-1133">Transmembrane helix</keyword>
<name>A0ABW5FWX2_9PSEU</name>
<evidence type="ECO:0000256" key="2">
    <source>
        <dbReference type="SAM" id="Phobius"/>
    </source>
</evidence>